<feature type="compositionally biased region" description="Pro residues" evidence="1">
    <location>
        <begin position="226"/>
        <end position="235"/>
    </location>
</feature>
<accession>A0A0D7F564</accession>
<protein>
    <submittedName>
        <fullName evidence="3">Uncharacterized protein</fullName>
    </submittedName>
</protein>
<reference evidence="3 4" key="1">
    <citation type="submission" date="2014-11" db="EMBL/GenBank/DDBJ databases">
        <title>Genomics and ecophysiology of heterotrophic nitrogen fixing bacteria isolated from estuarine surface water.</title>
        <authorList>
            <person name="Bentzon-Tilia M."/>
            <person name="Severin I."/>
            <person name="Hansen L.H."/>
            <person name="Riemann L."/>
        </authorList>
    </citation>
    <scope>NUCLEOTIDE SEQUENCE [LARGE SCALE GENOMIC DNA]</scope>
    <source>
        <strain evidence="3 4">BAL398</strain>
    </source>
</reference>
<dbReference type="RefSeq" id="WP_044403841.1">
    <property type="nucleotide sequence ID" value="NZ_JXXE01000003.1"/>
</dbReference>
<organism evidence="3 4">
    <name type="scientific">Rhodopseudomonas palustris</name>
    <dbReference type="NCBI Taxonomy" id="1076"/>
    <lineage>
        <taxon>Bacteria</taxon>
        <taxon>Pseudomonadati</taxon>
        <taxon>Pseudomonadota</taxon>
        <taxon>Alphaproteobacteria</taxon>
        <taxon>Hyphomicrobiales</taxon>
        <taxon>Nitrobacteraceae</taxon>
        <taxon>Rhodopseudomonas</taxon>
    </lineage>
</organism>
<comment type="caution">
    <text evidence="3">The sequence shown here is derived from an EMBL/GenBank/DDBJ whole genome shotgun (WGS) entry which is preliminary data.</text>
</comment>
<name>A0A0D7F564_RHOPL</name>
<dbReference type="PATRIC" id="fig|1076.23.peg.3731"/>
<feature type="signal peptide" evidence="2">
    <location>
        <begin position="1"/>
        <end position="23"/>
    </location>
</feature>
<evidence type="ECO:0000313" key="4">
    <source>
        <dbReference type="Proteomes" id="UP000032515"/>
    </source>
</evidence>
<dbReference type="AlphaFoldDB" id="A0A0D7F564"/>
<evidence type="ECO:0000256" key="2">
    <source>
        <dbReference type="SAM" id="SignalP"/>
    </source>
</evidence>
<evidence type="ECO:0000313" key="3">
    <source>
        <dbReference type="EMBL" id="KIZ48213.1"/>
    </source>
</evidence>
<feature type="compositionally biased region" description="Low complexity" evidence="1">
    <location>
        <begin position="182"/>
        <end position="204"/>
    </location>
</feature>
<keyword evidence="2" id="KW-0732">Signal</keyword>
<feature type="chain" id="PRO_5002320302" evidence="2">
    <location>
        <begin position="24"/>
        <end position="235"/>
    </location>
</feature>
<gene>
    <name evidence="3" type="ORF">OO17_00125</name>
</gene>
<dbReference type="EMBL" id="JXXE01000003">
    <property type="protein sequence ID" value="KIZ48213.1"/>
    <property type="molecule type" value="Genomic_DNA"/>
</dbReference>
<feature type="region of interest" description="Disordered" evidence="1">
    <location>
        <begin position="136"/>
        <end position="235"/>
    </location>
</feature>
<proteinExistence type="predicted"/>
<dbReference type="OrthoDB" id="8233832at2"/>
<sequence>MKAIGWIISAGLVAATTAATAQARPPYQAGSGIYRNVSDLGGPYAAMPPEAPMPRDANDGDGPRWLPAREVYSVLRENGYSPLGIPRRRGPFYAIAAIDPNGDDGRLLIDARDGQIVRFMPAYLREDAAFDAVPEGYGLRALPPPRIGRAAPSRRPMPQLASRTPSVPLPKPHPVGGPNVDASQAAKRQAPQPAPQQSAAAQPSTITHATAPAVEAKPSPQILPTQPMPPVQALE</sequence>
<evidence type="ECO:0000256" key="1">
    <source>
        <dbReference type="SAM" id="MobiDB-lite"/>
    </source>
</evidence>
<dbReference type="Proteomes" id="UP000032515">
    <property type="component" value="Unassembled WGS sequence"/>
</dbReference>